<feature type="chain" id="PRO_5011501774" description="DUF4402 domain-containing protein" evidence="1">
    <location>
        <begin position="23"/>
        <end position="185"/>
    </location>
</feature>
<sequence>MKNLLTLIMVTVTIGFTGNSKAQTLSTVNASAGATIIVPMTLTEQNSLNFGSTNKKIGVAGSVVLSTTDASRDFNGGVSGSSVGGAASNAVFNVTGAHDSSYAITLPTSIIVREPGSMSMTINELKIRFSGAAQDVAINEGSNSVSKMLNASGNDSFRLGGKLNIGSEQLAGIYSGTYSITVDYN</sequence>
<evidence type="ECO:0000313" key="3">
    <source>
        <dbReference type="Proteomes" id="UP000198569"/>
    </source>
</evidence>
<dbReference type="OrthoDB" id="1377492at2"/>
<dbReference type="Proteomes" id="UP000198569">
    <property type="component" value="Unassembled WGS sequence"/>
</dbReference>
<dbReference type="AlphaFoldDB" id="A0A1H2ZFN7"/>
<reference evidence="3" key="1">
    <citation type="submission" date="2016-10" db="EMBL/GenBank/DDBJ databases">
        <authorList>
            <person name="Varghese N."/>
            <person name="Submissions S."/>
        </authorList>
    </citation>
    <scope>NUCLEOTIDE SEQUENCE [LARGE SCALE GENOMIC DNA]</scope>
    <source>
        <strain evidence="3">DSM 15718</strain>
    </source>
</reference>
<protein>
    <recommendedName>
        <fullName evidence="4">DUF4402 domain-containing protein</fullName>
    </recommendedName>
</protein>
<dbReference type="InterPro" id="IPR025514">
    <property type="entry name" value="DUF4402"/>
</dbReference>
<accession>A0A1H2ZFN7</accession>
<dbReference type="Pfam" id="PF14352">
    <property type="entry name" value="DUF4402"/>
    <property type="match status" value="1"/>
</dbReference>
<organism evidence="2 3">
    <name type="scientific">Flavobacterium degerlachei</name>
    <dbReference type="NCBI Taxonomy" id="229203"/>
    <lineage>
        <taxon>Bacteria</taxon>
        <taxon>Pseudomonadati</taxon>
        <taxon>Bacteroidota</taxon>
        <taxon>Flavobacteriia</taxon>
        <taxon>Flavobacteriales</taxon>
        <taxon>Flavobacteriaceae</taxon>
        <taxon>Flavobacterium</taxon>
    </lineage>
</organism>
<evidence type="ECO:0008006" key="4">
    <source>
        <dbReference type="Google" id="ProtNLM"/>
    </source>
</evidence>
<name>A0A1H2ZFN7_9FLAO</name>
<keyword evidence="1" id="KW-0732">Signal</keyword>
<dbReference type="STRING" id="229203.SAMN05444338_107166"/>
<proteinExistence type="predicted"/>
<dbReference type="EMBL" id="FNMV01000007">
    <property type="protein sequence ID" value="SDX15798.1"/>
    <property type="molecule type" value="Genomic_DNA"/>
</dbReference>
<dbReference type="RefSeq" id="WP_091431999.1">
    <property type="nucleotide sequence ID" value="NZ_FNMV01000007.1"/>
</dbReference>
<keyword evidence="3" id="KW-1185">Reference proteome</keyword>
<feature type="signal peptide" evidence="1">
    <location>
        <begin position="1"/>
        <end position="22"/>
    </location>
</feature>
<evidence type="ECO:0000313" key="2">
    <source>
        <dbReference type="EMBL" id="SDX15798.1"/>
    </source>
</evidence>
<evidence type="ECO:0000256" key="1">
    <source>
        <dbReference type="SAM" id="SignalP"/>
    </source>
</evidence>
<gene>
    <name evidence="2" type="ORF">SAMN05444338_107166</name>
</gene>